<organism evidence="2 3">
    <name type="scientific">Arabidopsis thaliana x Arabidopsis arenosa</name>
    <dbReference type="NCBI Taxonomy" id="1240361"/>
    <lineage>
        <taxon>Eukaryota</taxon>
        <taxon>Viridiplantae</taxon>
        <taxon>Streptophyta</taxon>
        <taxon>Embryophyta</taxon>
        <taxon>Tracheophyta</taxon>
        <taxon>Spermatophyta</taxon>
        <taxon>Magnoliopsida</taxon>
        <taxon>eudicotyledons</taxon>
        <taxon>Gunneridae</taxon>
        <taxon>Pentapetalae</taxon>
        <taxon>rosids</taxon>
        <taxon>malvids</taxon>
        <taxon>Brassicales</taxon>
        <taxon>Brassicaceae</taxon>
        <taxon>Camelineae</taxon>
        <taxon>Arabidopsis</taxon>
    </lineage>
</organism>
<accession>A0A8T2EVC8</accession>
<sequence>MTKRKRKLQNQFERDARIELDVTKERDKGAESHDSSDDEDDCPVIVEDNRGYTEVEPCLAGNQEEEDDGFIDVEICNNLEDHFGHDACEETTGENCDDSGDDIWDDDKIPDPLSDDDQEEAERPFTDRVQPDDLLALHKTFNNADEFKIPEMHSETGEALEDKEISGESGDDGESKSTTHENHDHNDKHETSKISVNVSLVLVLSITQRQGLQKFRAGSSRGRCGWLQNSSRFSISSFAVSMAEVGDVVVTLSSWHAWIFIFKGHQPLYTGPVKSPCVVIQRDLEWQGMGYTIAGQITRLGSDYGRTVCRGDELSERKVTLVGNRTLPAVVVNLSRQQRSWER</sequence>
<feature type="compositionally biased region" description="Basic and acidic residues" evidence="1">
    <location>
        <begin position="146"/>
        <end position="166"/>
    </location>
</feature>
<feature type="compositionally biased region" description="Acidic residues" evidence="1">
    <location>
        <begin position="89"/>
        <end position="105"/>
    </location>
</feature>
<feature type="region of interest" description="Disordered" evidence="1">
    <location>
        <begin position="85"/>
        <end position="132"/>
    </location>
</feature>
<feature type="compositionally biased region" description="Basic and acidic residues" evidence="1">
    <location>
        <begin position="121"/>
        <end position="131"/>
    </location>
</feature>
<dbReference type="AlphaFoldDB" id="A0A8T2EVC8"/>
<feature type="compositionally biased region" description="Basic and acidic residues" evidence="1">
    <location>
        <begin position="173"/>
        <end position="190"/>
    </location>
</feature>
<gene>
    <name evidence="2" type="ORF">ISN45_At03g036840</name>
</gene>
<protein>
    <submittedName>
        <fullName evidence="2">Uncharacterized protein</fullName>
    </submittedName>
</protein>
<evidence type="ECO:0000313" key="2">
    <source>
        <dbReference type="EMBL" id="KAG7627352.1"/>
    </source>
</evidence>
<feature type="compositionally biased region" description="Basic and acidic residues" evidence="1">
    <location>
        <begin position="12"/>
        <end position="35"/>
    </location>
</feature>
<evidence type="ECO:0000313" key="3">
    <source>
        <dbReference type="Proteomes" id="UP000694240"/>
    </source>
</evidence>
<evidence type="ECO:0000256" key="1">
    <source>
        <dbReference type="SAM" id="MobiDB-lite"/>
    </source>
</evidence>
<comment type="caution">
    <text evidence="2">The sequence shown here is derived from an EMBL/GenBank/DDBJ whole genome shotgun (WGS) entry which is preliminary data.</text>
</comment>
<feature type="region of interest" description="Disordered" evidence="1">
    <location>
        <begin position="1"/>
        <end position="49"/>
    </location>
</feature>
<dbReference type="EMBL" id="JAEFBK010000003">
    <property type="protein sequence ID" value="KAG7627352.1"/>
    <property type="molecule type" value="Genomic_DNA"/>
</dbReference>
<dbReference type="Proteomes" id="UP000694240">
    <property type="component" value="Chromosome 3"/>
</dbReference>
<name>A0A8T2EVC8_9BRAS</name>
<reference evidence="2 3" key="1">
    <citation type="submission" date="2020-12" db="EMBL/GenBank/DDBJ databases">
        <title>Concerted genomic and epigenomic changes stabilize Arabidopsis allopolyploids.</title>
        <authorList>
            <person name="Chen Z."/>
        </authorList>
    </citation>
    <scope>NUCLEOTIDE SEQUENCE [LARGE SCALE GENOMIC DNA]</scope>
    <source>
        <strain evidence="2">Allo738</strain>
        <tissue evidence="2">Leaf</tissue>
    </source>
</reference>
<feature type="region of interest" description="Disordered" evidence="1">
    <location>
        <begin position="146"/>
        <end position="190"/>
    </location>
</feature>
<keyword evidence="3" id="KW-1185">Reference proteome</keyword>
<proteinExistence type="predicted"/>